<keyword evidence="3" id="KW-1185">Reference proteome</keyword>
<evidence type="ECO:0000313" key="3">
    <source>
        <dbReference type="Proteomes" id="UP001194580"/>
    </source>
</evidence>
<feature type="region of interest" description="Disordered" evidence="1">
    <location>
        <begin position="33"/>
        <end position="119"/>
    </location>
</feature>
<organism evidence="2 3">
    <name type="scientific">Linnemannia exigua</name>
    <dbReference type="NCBI Taxonomy" id="604196"/>
    <lineage>
        <taxon>Eukaryota</taxon>
        <taxon>Fungi</taxon>
        <taxon>Fungi incertae sedis</taxon>
        <taxon>Mucoromycota</taxon>
        <taxon>Mortierellomycotina</taxon>
        <taxon>Mortierellomycetes</taxon>
        <taxon>Mortierellales</taxon>
        <taxon>Mortierellaceae</taxon>
        <taxon>Linnemannia</taxon>
    </lineage>
</organism>
<comment type="caution">
    <text evidence="2">The sequence shown here is derived from an EMBL/GenBank/DDBJ whole genome shotgun (WGS) entry which is preliminary data.</text>
</comment>
<dbReference type="EMBL" id="JAAAIL010001861">
    <property type="protein sequence ID" value="KAG0263855.1"/>
    <property type="molecule type" value="Genomic_DNA"/>
</dbReference>
<gene>
    <name evidence="2" type="ORF">BGZ95_003707</name>
</gene>
<evidence type="ECO:0000313" key="2">
    <source>
        <dbReference type="EMBL" id="KAG0263855.1"/>
    </source>
</evidence>
<feature type="compositionally biased region" description="Low complexity" evidence="1">
    <location>
        <begin position="37"/>
        <end position="63"/>
    </location>
</feature>
<evidence type="ECO:0000256" key="1">
    <source>
        <dbReference type="SAM" id="MobiDB-lite"/>
    </source>
</evidence>
<protein>
    <submittedName>
        <fullName evidence="2">Uncharacterized protein</fullName>
    </submittedName>
</protein>
<feature type="region of interest" description="Disordered" evidence="1">
    <location>
        <begin position="1"/>
        <end position="21"/>
    </location>
</feature>
<name>A0AAD4D3W6_9FUNG</name>
<reference evidence="2" key="1">
    <citation type="journal article" date="2020" name="Fungal Divers.">
        <title>Resolving the Mortierellaceae phylogeny through synthesis of multi-gene phylogenetics and phylogenomics.</title>
        <authorList>
            <person name="Vandepol N."/>
            <person name="Liber J."/>
            <person name="Desiro A."/>
            <person name="Na H."/>
            <person name="Kennedy M."/>
            <person name="Barry K."/>
            <person name="Grigoriev I.V."/>
            <person name="Miller A.N."/>
            <person name="O'Donnell K."/>
            <person name="Stajich J.E."/>
            <person name="Bonito G."/>
        </authorList>
    </citation>
    <scope>NUCLEOTIDE SEQUENCE</scope>
    <source>
        <strain evidence="2">NRRL 28262</strain>
    </source>
</reference>
<accession>A0AAD4D3W6</accession>
<dbReference type="AlphaFoldDB" id="A0AAD4D3W6"/>
<sequence>MGYPYGYPYPSNPAVGSSSMSYGSIKQAYGSFQVPIQQHLPQQQHQQQQQQRQSSLSHSTSTTFPPIASGSLGIFQDMGECVSEEGHHPESQSLLMRGEDKDGDGQGQGQGMSPHGPLS</sequence>
<dbReference type="Proteomes" id="UP001194580">
    <property type="component" value="Unassembled WGS sequence"/>
</dbReference>
<proteinExistence type="predicted"/>